<dbReference type="PANTHER" id="PTHR37309:SF1">
    <property type="entry name" value="SLR0284 PROTEIN"/>
    <property type="match status" value="1"/>
</dbReference>
<reference evidence="2 3" key="1">
    <citation type="journal article" date="2016" name="Nat. Commun.">
        <title>Thousands of microbial genomes shed light on interconnected biogeochemical processes in an aquifer system.</title>
        <authorList>
            <person name="Anantharaman K."/>
            <person name="Brown C.T."/>
            <person name="Hug L.A."/>
            <person name="Sharon I."/>
            <person name="Castelle C.J."/>
            <person name="Probst A.J."/>
            <person name="Thomas B.C."/>
            <person name="Singh A."/>
            <person name="Wilkins M.J."/>
            <person name="Karaoz U."/>
            <person name="Brodie E.L."/>
            <person name="Williams K.H."/>
            <person name="Hubbard S.S."/>
            <person name="Banfield J.F."/>
        </authorList>
    </citation>
    <scope>NUCLEOTIDE SEQUENCE [LARGE SCALE GENOMIC DNA]</scope>
</reference>
<name>A0A1F7L049_9BACT</name>
<organism evidence="2 3">
    <name type="scientific">Candidatus Roizmanbacteria bacterium RIFOXYD1_FULL_38_12</name>
    <dbReference type="NCBI Taxonomy" id="1802093"/>
    <lineage>
        <taxon>Bacteria</taxon>
        <taxon>Candidatus Roizmaniibacteriota</taxon>
    </lineage>
</organism>
<dbReference type="AlphaFoldDB" id="A0A1F7L049"/>
<keyword evidence="1" id="KW-0812">Transmembrane</keyword>
<accession>A0A1F7L049</accession>
<evidence type="ECO:0000313" key="3">
    <source>
        <dbReference type="Proteomes" id="UP000177050"/>
    </source>
</evidence>
<dbReference type="EMBL" id="MGBR01000001">
    <property type="protein sequence ID" value="OGK73468.1"/>
    <property type="molecule type" value="Genomic_DNA"/>
</dbReference>
<dbReference type="InterPro" id="IPR007165">
    <property type="entry name" value="Phage_holin_4_2"/>
</dbReference>
<feature type="transmembrane region" description="Helical" evidence="1">
    <location>
        <begin position="89"/>
        <end position="109"/>
    </location>
</feature>
<evidence type="ECO:0008006" key="4">
    <source>
        <dbReference type="Google" id="ProtNLM"/>
    </source>
</evidence>
<dbReference type="PANTHER" id="PTHR37309">
    <property type="entry name" value="SLR0284 PROTEIN"/>
    <property type="match status" value="1"/>
</dbReference>
<keyword evidence="1" id="KW-1133">Transmembrane helix</keyword>
<evidence type="ECO:0000256" key="1">
    <source>
        <dbReference type="SAM" id="Phobius"/>
    </source>
</evidence>
<sequence>MNEFMYLLTNGLAVYISSYLLRGVHVKDFFVAIVVAVILSIVNIILKPMIVFLTLPLNILTLGLFTLVINGFMVILVSRVVPGFTVDSVGWGILFSIILSFISSLFNWLKKE</sequence>
<proteinExistence type="predicted"/>
<dbReference type="Pfam" id="PF04020">
    <property type="entry name" value="Phage_holin_4_2"/>
    <property type="match status" value="1"/>
</dbReference>
<feature type="transmembrane region" description="Helical" evidence="1">
    <location>
        <begin position="29"/>
        <end position="46"/>
    </location>
</feature>
<evidence type="ECO:0000313" key="2">
    <source>
        <dbReference type="EMBL" id="OGK73468.1"/>
    </source>
</evidence>
<keyword evidence="1" id="KW-0472">Membrane</keyword>
<gene>
    <name evidence="2" type="ORF">A3K52_01580</name>
</gene>
<protein>
    <recommendedName>
        <fullName evidence="4">Phage holin family protein</fullName>
    </recommendedName>
</protein>
<dbReference type="Proteomes" id="UP000177050">
    <property type="component" value="Unassembled WGS sequence"/>
</dbReference>
<feature type="transmembrane region" description="Helical" evidence="1">
    <location>
        <begin position="53"/>
        <end position="77"/>
    </location>
</feature>
<comment type="caution">
    <text evidence="2">The sequence shown here is derived from an EMBL/GenBank/DDBJ whole genome shotgun (WGS) entry which is preliminary data.</text>
</comment>